<protein>
    <recommendedName>
        <fullName evidence="2">uroporphyrinogen-III C-methyltransferase</fullName>
        <ecNumber evidence="2">2.1.1.107</ecNumber>
    </recommendedName>
</protein>
<accession>A0A517SFU5</accession>
<dbReference type="OrthoDB" id="9815856at2"/>
<dbReference type="CDD" id="cd06578">
    <property type="entry name" value="HemD"/>
    <property type="match status" value="1"/>
</dbReference>
<dbReference type="FunFam" id="3.40.1010.10:FF:000001">
    <property type="entry name" value="Siroheme synthase"/>
    <property type="match status" value="1"/>
</dbReference>
<dbReference type="EMBL" id="CP036271">
    <property type="protein sequence ID" value="QDT54994.1"/>
    <property type="molecule type" value="Genomic_DNA"/>
</dbReference>
<dbReference type="InterPro" id="IPR035996">
    <property type="entry name" value="4pyrrol_Methylase_sf"/>
</dbReference>
<evidence type="ECO:0000256" key="9">
    <source>
        <dbReference type="ARBA" id="ARBA00060548"/>
    </source>
</evidence>
<evidence type="ECO:0000256" key="4">
    <source>
        <dbReference type="ARBA" id="ARBA00022603"/>
    </source>
</evidence>
<feature type="domain" description="Tetrapyrrole methylase" evidence="11">
    <location>
        <begin position="6"/>
        <end position="217"/>
    </location>
</feature>
<organism evidence="13 14">
    <name type="scientific">Caulifigura coniformis</name>
    <dbReference type="NCBI Taxonomy" id="2527983"/>
    <lineage>
        <taxon>Bacteria</taxon>
        <taxon>Pseudomonadati</taxon>
        <taxon>Planctomycetota</taxon>
        <taxon>Planctomycetia</taxon>
        <taxon>Planctomycetales</taxon>
        <taxon>Planctomycetaceae</taxon>
        <taxon>Caulifigura</taxon>
    </lineage>
</organism>
<evidence type="ECO:0000256" key="10">
    <source>
        <dbReference type="RuleBase" id="RU003960"/>
    </source>
</evidence>
<evidence type="ECO:0000256" key="2">
    <source>
        <dbReference type="ARBA" id="ARBA00012162"/>
    </source>
</evidence>
<evidence type="ECO:0000256" key="5">
    <source>
        <dbReference type="ARBA" id="ARBA00022679"/>
    </source>
</evidence>
<evidence type="ECO:0000259" key="11">
    <source>
        <dbReference type="Pfam" id="PF00590"/>
    </source>
</evidence>
<dbReference type="KEGG" id="ccos:Pan44_30350"/>
<dbReference type="Proteomes" id="UP000315700">
    <property type="component" value="Chromosome"/>
</dbReference>
<dbReference type="GO" id="GO:0004851">
    <property type="term" value="F:uroporphyrin-III C-methyltransferase activity"/>
    <property type="evidence" value="ECO:0007669"/>
    <property type="project" value="UniProtKB-EC"/>
</dbReference>
<evidence type="ECO:0000256" key="3">
    <source>
        <dbReference type="ARBA" id="ARBA00022573"/>
    </source>
</evidence>
<dbReference type="RefSeq" id="WP_145030797.1">
    <property type="nucleotide sequence ID" value="NZ_CP036271.1"/>
</dbReference>
<feature type="domain" description="Tetrapyrrole biosynthesis uroporphyrinogen III synthase" evidence="12">
    <location>
        <begin position="272"/>
        <end position="494"/>
    </location>
</feature>
<dbReference type="InterPro" id="IPR036108">
    <property type="entry name" value="4pyrrol_syn_uPrphyn_synt_sf"/>
</dbReference>
<proteinExistence type="inferred from homology"/>
<name>A0A517SFU5_9PLAN</name>
<dbReference type="NCBIfam" id="NF004790">
    <property type="entry name" value="PRK06136.1"/>
    <property type="match status" value="1"/>
</dbReference>
<keyword evidence="4 10" id="KW-0489">Methyltransferase</keyword>
<evidence type="ECO:0000256" key="8">
    <source>
        <dbReference type="ARBA" id="ARBA00025705"/>
    </source>
</evidence>
<dbReference type="PANTHER" id="PTHR45790">
    <property type="entry name" value="SIROHEME SYNTHASE-RELATED"/>
    <property type="match status" value="1"/>
</dbReference>
<evidence type="ECO:0000256" key="6">
    <source>
        <dbReference type="ARBA" id="ARBA00022691"/>
    </source>
</evidence>
<dbReference type="GO" id="GO:0004852">
    <property type="term" value="F:uroporphyrinogen-III synthase activity"/>
    <property type="evidence" value="ECO:0007669"/>
    <property type="project" value="InterPro"/>
</dbReference>
<keyword evidence="5 10" id="KW-0808">Transferase</keyword>
<keyword evidence="3" id="KW-0169">Cobalamin biosynthesis</keyword>
<evidence type="ECO:0000313" key="14">
    <source>
        <dbReference type="Proteomes" id="UP000315700"/>
    </source>
</evidence>
<dbReference type="GO" id="GO:0032259">
    <property type="term" value="P:methylation"/>
    <property type="evidence" value="ECO:0007669"/>
    <property type="project" value="UniProtKB-KW"/>
</dbReference>
<comment type="similarity">
    <text evidence="1 10">Belongs to the precorrin methyltransferase family.</text>
</comment>
<dbReference type="Gene3D" id="3.40.50.10090">
    <property type="match status" value="2"/>
</dbReference>
<dbReference type="GO" id="GO:0019354">
    <property type="term" value="P:siroheme biosynthetic process"/>
    <property type="evidence" value="ECO:0007669"/>
    <property type="project" value="InterPro"/>
</dbReference>
<dbReference type="InterPro" id="IPR014777">
    <property type="entry name" value="4pyrrole_Mease_sub1"/>
</dbReference>
<keyword evidence="7" id="KW-0627">Porphyrin biosynthesis</keyword>
<dbReference type="InterPro" id="IPR050161">
    <property type="entry name" value="Siro_Cobalamin_biosynth"/>
</dbReference>
<dbReference type="PROSITE" id="PS00840">
    <property type="entry name" value="SUMT_2"/>
    <property type="match status" value="1"/>
</dbReference>
<dbReference type="SUPFAM" id="SSF69618">
    <property type="entry name" value="HemD-like"/>
    <property type="match status" value="1"/>
</dbReference>
<dbReference type="Gene3D" id="3.30.950.10">
    <property type="entry name" value="Methyltransferase, Cobalt-precorrin-4 Transmethylase, Domain 2"/>
    <property type="match status" value="1"/>
</dbReference>
<gene>
    <name evidence="13" type="primary">nasF</name>
    <name evidence="13" type="ORF">Pan44_30350</name>
</gene>
<reference evidence="13 14" key="1">
    <citation type="submission" date="2019-02" db="EMBL/GenBank/DDBJ databases">
        <title>Deep-cultivation of Planctomycetes and their phenomic and genomic characterization uncovers novel biology.</title>
        <authorList>
            <person name="Wiegand S."/>
            <person name="Jogler M."/>
            <person name="Boedeker C."/>
            <person name="Pinto D."/>
            <person name="Vollmers J."/>
            <person name="Rivas-Marin E."/>
            <person name="Kohn T."/>
            <person name="Peeters S.H."/>
            <person name="Heuer A."/>
            <person name="Rast P."/>
            <person name="Oberbeckmann S."/>
            <person name="Bunk B."/>
            <person name="Jeske O."/>
            <person name="Meyerdierks A."/>
            <person name="Storesund J.E."/>
            <person name="Kallscheuer N."/>
            <person name="Luecker S."/>
            <person name="Lage O.M."/>
            <person name="Pohl T."/>
            <person name="Merkel B.J."/>
            <person name="Hornburger P."/>
            <person name="Mueller R.-W."/>
            <person name="Bruemmer F."/>
            <person name="Labrenz M."/>
            <person name="Spormann A.M."/>
            <person name="Op den Camp H."/>
            <person name="Overmann J."/>
            <person name="Amann R."/>
            <person name="Jetten M.S.M."/>
            <person name="Mascher T."/>
            <person name="Medema M.H."/>
            <person name="Devos D.P."/>
            <person name="Kaster A.-K."/>
            <person name="Ovreas L."/>
            <person name="Rohde M."/>
            <person name="Galperin M.Y."/>
            <person name="Jogler C."/>
        </authorList>
    </citation>
    <scope>NUCLEOTIDE SEQUENCE [LARGE SCALE GENOMIC DNA]</scope>
    <source>
        <strain evidence="13 14">Pan44</strain>
    </source>
</reference>
<dbReference type="GO" id="GO:0009236">
    <property type="term" value="P:cobalamin biosynthetic process"/>
    <property type="evidence" value="ECO:0007669"/>
    <property type="project" value="UniProtKB-KW"/>
</dbReference>
<dbReference type="AlphaFoldDB" id="A0A517SFU5"/>
<dbReference type="NCBIfam" id="TIGR01469">
    <property type="entry name" value="cobA_cysG_Cterm"/>
    <property type="match status" value="1"/>
</dbReference>
<evidence type="ECO:0000259" key="12">
    <source>
        <dbReference type="Pfam" id="PF02602"/>
    </source>
</evidence>
<dbReference type="InterPro" id="IPR003754">
    <property type="entry name" value="4pyrrol_synth_uPrphyn_synth"/>
</dbReference>
<dbReference type="PANTHER" id="PTHR45790:SF3">
    <property type="entry name" value="S-ADENOSYL-L-METHIONINE-DEPENDENT UROPORPHYRINOGEN III METHYLTRANSFERASE, CHLOROPLASTIC"/>
    <property type="match status" value="1"/>
</dbReference>
<dbReference type="InParanoid" id="A0A517SFU5"/>
<dbReference type="PROSITE" id="PS00839">
    <property type="entry name" value="SUMT_1"/>
    <property type="match status" value="1"/>
</dbReference>
<dbReference type="InterPro" id="IPR014776">
    <property type="entry name" value="4pyrrole_Mease_sub2"/>
</dbReference>
<dbReference type="FunFam" id="3.30.950.10:FF:000001">
    <property type="entry name" value="Siroheme synthase"/>
    <property type="match status" value="1"/>
</dbReference>
<keyword evidence="6" id="KW-0949">S-adenosyl-L-methionine</keyword>
<evidence type="ECO:0000313" key="13">
    <source>
        <dbReference type="EMBL" id="QDT54994.1"/>
    </source>
</evidence>
<evidence type="ECO:0000256" key="7">
    <source>
        <dbReference type="ARBA" id="ARBA00023244"/>
    </source>
</evidence>
<dbReference type="CDD" id="cd11642">
    <property type="entry name" value="SUMT"/>
    <property type="match status" value="1"/>
</dbReference>
<dbReference type="InterPro" id="IPR000878">
    <property type="entry name" value="4pyrrol_Mease"/>
</dbReference>
<comment type="pathway">
    <text evidence="8">Porphyrin-containing compound metabolism; siroheme biosynthesis; precorrin-2 from uroporphyrinogen III: step 1/1.</text>
</comment>
<dbReference type="InterPro" id="IPR003043">
    <property type="entry name" value="Uropor_MeTrfase_CS"/>
</dbReference>
<dbReference type="Pfam" id="PF00590">
    <property type="entry name" value="TP_methylase"/>
    <property type="match status" value="1"/>
</dbReference>
<dbReference type="Pfam" id="PF02602">
    <property type="entry name" value="HEM4"/>
    <property type="match status" value="1"/>
</dbReference>
<dbReference type="SUPFAM" id="SSF53790">
    <property type="entry name" value="Tetrapyrrole methylase"/>
    <property type="match status" value="1"/>
</dbReference>
<sequence>MNSVGKVYLVGAGPGDPGLITLRGVECLNAADLVLYDGLVNPLLLRHTRGATERTARTRRGGLHVPQNAVNERMISAAREGLTVVRLKGGDPFIFGRGGEEAAALTAEGIPFEVVPGITAATAAAVCTGISLTHRDFASAVTFITGHEEHSRSESKLDYAALARISGTLVFYMGLDRVDLIAKQLIASGKPAATRAAVVCQATLPGQRFVTGPLDAIAALVREAGLHAPSLIIVGDVVGARQPADWFTDKPLRGTSIGIARAEDQLTPVISKVNSLGGEPVLMPLIDIAPPGSWEQVDAAISRLAEYDWILFTSVNGVRGLMSRLWQQGGDSRWLGRLRIAVIGPATRDALTEFGLRADLMPDGYRAECLAESLAGRVHGNRLLWARANRGRDVLPRELAAAGAVLDQVVVYRNQDVDRLPPDVEVRLQEGRLDWIALSSPSIARGVARVTAGLRQSGSLPRFAAISPVTAEAAAEAGLQVEVIAEDYTWDGLLAVIAGSPKGRTD</sequence>
<comment type="pathway">
    <text evidence="9">Cofactor biosynthesis; adenosylcobalamin biosynthesis; precorrin-2 from uroporphyrinogen III: step 1/1.</text>
</comment>
<dbReference type="InterPro" id="IPR006366">
    <property type="entry name" value="CobA/CysG_C"/>
</dbReference>
<evidence type="ECO:0000256" key="1">
    <source>
        <dbReference type="ARBA" id="ARBA00005879"/>
    </source>
</evidence>
<dbReference type="EC" id="2.1.1.107" evidence="2"/>
<keyword evidence="14" id="KW-1185">Reference proteome</keyword>
<dbReference type="Gene3D" id="3.40.1010.10">
    <property type="entry name" value="Cobalt-precorrin-4 Transmethylase, Domain 1"/>
    <property type="match status" value="1"/>
</dbReference>